<gene>
    <name evidence="1" type="ORF">DSM107010_57280</name>
</gene>
<keyword evidence="2" id="KW-1185">Reference proteome</keyword>
<dbReference type="Proteomes" id="UP000282574">
    <property type="component" value="Unassembled WGS sequence"/>
</dbReference>
<accession>A0AB37UCS8</accession>
<evidence type="ECO:0000313" key="1">
    <source>
        <dbReference type="EMBL" id="RUT04548.1"/>
    </source>
</evidence>
<organism evidence="1 2">
    <name type="scientific">Chroococcidiopsis cubana SAG 39.79</name>
    <dbReference type="NCBI Taxonomy" id="388085"/>
    <lineage>
        <taxon>Bacteria</taxon>
        <taxon>Bacillati</taxon>
        <taxon>Cyanobacteriota</taxon>
        <taxon>Cyanophyceae</taxon>
        <taxon>Chroococcidiopsidales</taxon>
        <taxon>Chroococcidiopsidaceae</taxon>
        <taxon>Chroococcidiopsis</taxon>
    </lineage>
</organism>
<dbReference type="RefSeq" id="WP_158631892.1">
    <property type="nucleotide sequence ID" value="NZ_JAVKZF010000004.1"/>
</dbReference>
<proteinExistence type="predicted"/>
<dbReference type="AlphaFoldDB" id="A0AB37UCS8"/>
<protein>
    <submittedName>
        <fullName evidence="1">Uncharacterized protein</fullName>
    </submittedName>
</protein>
<evidence type="ECO:0000313" key="2">
    <source>
        <dbReference type="Proteomes" id="UP000282574"/>
    </source>
</evidence>
<sequence length="47" mass="5268">MQPIHRDFGAIVADPSIIPEAVERAVRVLSGDRRPDLFLVFAVKHEV</sequence>
<name>A0AB37UCS8_9CYAN</name>
<reference evidence="1 2" key="1">
    <citation type="journal article" date="2019" name="Genome Biol. Evol.">
        <title>Day and night: Metabolic profiles and evolutionary relationships of six axenic non-marine cyanobacteria.</title>
        <authorList>
            <person name="Will S.E."/>
            <person name="Henke P."/>
            <person name="Boedeker C."/>
            <person name="Huang S."/>
            <person name="Brinkmann H."/>
            <person name="Rohde M."/>
            <person name="Jarek M."/>
            <person name="Friedl T."/>
            <person name="Seufert S."/>
            <person name="Schumacher M."/>
            <person name="Overmann J."/>
            <person name="Neumann-Schaal M."/>
            <person name="Petersen J."/>
        </authorList>
    </citation>
    <scope>NUCLEOTIDE SEQUENCE [LARGE SCALE GENOMIC DNA]</scope>
    <source>
        <strain evidence="1 2">SAG 39.79</strain>
    </source>
</reference>
<dbReference type="EMBL" id="RSCK01000084">
    <property type="protein sequence ID" value="RUT04548.1"/>
    <property type="molecule type" value="Genomic_DNA"/>
</dbReference>
<comment type="caution">
    <text evidence="1">The sequence shown here is derived from an EMBL/GenBank/DDBJ whole genome shotgun (WGS) entry which is preliminary data.</text>
</comment>